<proteinExistence type="predicted"/>
<sequence>MNQQGQMPRPAMNAPGSQQQQLLQQQAQTPTLQQQQLQSQQPLSLLPTPSQPGQSNMLQQQQQHQDQQSVATPTTPALGTHNVTMSPAPIEATAPLLASPSAASDQGMLLMQQSNSIVGTPVIGTPQSAAQIQANAQAYMMAQQAMQFKHIQGQQQQQQQQPMQQQPMQPGVNQPQLAQYLSGLFPHQLAHLSNQQRMNLLAMRQLQQHHQQQQQQFPNQLNGPNLLNQQAMIQALQQNIMAGNGSVGVMNGFSSLGPASSPQQQQQQQMLAAQLAQNANNQQLLNNVAAAAAAAAANGSGQNTNQTLPRPQQPNLNQMQFMRIRQAMQQQVQQQQAQQQAQQQQQAMNGGVQRIFSMPPASQPASSPVMMNLSGSPAMSAAVQGPGSPAMSAPALNNGIVGNHSFPLNVQMGTPQQAMSMQPMGVQHANMSPSMTQQAVMSPSMGLQAHPQRPPLTPQMMQSQQRPPVTPQTSQQLLQQSPSHIPTPLAPPGMQPQQQAMMLAAAAAAGLSPSDAQALLAQIAANADATQQHNQHLQSLQNSDNNTASGSPTLSTLHVGVRPTGMPLNQQPHASGNGAVPGSNVGSGVVTPGTPASGGNIGVRPPSGMASASASASTSAAASPHGKQLALPRPNRPVRPVARPPAARTPLGTRTPGTPTGGPRPRPSTPVNAQQQPRRPPPSAPSGSAKGSTTPAPSTPASRASTPNSPAAKSGPVRAHPLPPAAAATMSSNSAASAMQTPRSGQPVSTESTPAPHNRSGSPVAASATPVSPSTVAESSQAEGSVASQSSQK</sequence>
<comment type="caution">
    <text evidence="1">The sequence shown here is derived from an EMBL/GenBank/DDBJ whole genome shotgun (WGS) entry which is preliminary data.</text>
</comment>
<dbReference type="Proteomes" id="UP001150581">
    <property type="component" value="Unassembled WGS sequence"/>
</dbReference>
<gene>
    <name evidence="1" type="ORF">LPJ66_009643</name>
</gene>
<organism evidence="1 2">
    <name type="scientific">Kickxella alabastrina</name>
    <dbReference type="NCBI Taxonomy" id="61397"/>
    <lineage>
        <taxon>Eukaryota</taxon>
        <taxon>Fungi</taxon>
        <taxon>Fungi incertae sedis</taxon>
        <taxon>Zoopagomycota</taxon>
        <taxon>Kickxellomycotina</taxon>
        <taxon>Kickxellomycetes</taxon>
        <taxon>Kickxellales</taxon>
        <taxon>Kickxellaceae</taxon>
        <taxon>Kickxella</taxon>
    </lineage>
</organism>
<name>A0ACC1IAP5_9FUNG</name>
<protein>
    <submittedName>
        <fullName evidence="1">Uncharacterized protein</fullName>
    </submittedName>
</protein>
<reference evidence="1" key="1">
    <citation type="submission" date="2022-07" db="EMBL/GenBank/DDBJ databases">
        <title>Phylogenomic reconstructions and comparative analyses of Kickxellomycotina fungi.</title>
        <authorList>
            <person name="Reynolds N.K."/>
            <person name="Stajich J.E."/>
            <person name="Barry K."/>
            <person name="Grigoriev I.V."/>
            <person name="Crous P."/>
            <person name="Smith M.E."/>
        </authorList>
    </citation>
    <scope>NUCLEOTIDE SEQUENCE</scope>
    <source>
        <strain evidence="1">Benny 63K</strain>
    </source>
</reference>
<dbReference type="EMBL" id="JANBPG010002265">
    <property type="protein sequence ID" value="KAJ1886416.1"/>
    <property type="molecule type" value="Genomic_DNA"/>
</dbReference>
<keyword evidence="2" id="KW-1185">Reference proteome</keyword>
<accession>A0ACC1IAP5</accession>
<evidence type="ECO:0000313" key="2">
    <source>
        <dbReference type="Proteomes" id="UP001150581"/>
    </source>
</evidence>
<evidence type="ECO:0000313" key="1">
    <source>
        <dbReference type="EMBL" id="KAJ1886416.1"/>
    </source>
</evidence>